<dbReference type="SFLD" id="SFLDG01129">
    <property type="entry name" value="C1.5:_HAD__Beta-PGM__Phosphata"/>
    <property type="match status" value="1"/>
</dbReference>
<accession>A0A6B8KJX3</accession>
<dbReference type="CDD" id="cd02603">
    <property type="entry name" value="HAD_sEH-N_like"/>
    <property type="match status" value="1"/>
</dbReference>
<dbReference type="Gene3D" id="3.40.50.1000">
    <property type="entry name" value="HAD superfamily/HAD-like"/>
    <property type="match status" value="1"/>
</dbReference>
<dbReference type="Pfam" id="PF00702">
    <property type="entry name" value="Hydrolase"/>
    <property type="match status" value="1"/>
</dbReference>
<name>A0A6B8KJX3_9HYPH</name>
<evidence type="ECO:0000313" key="1">
    <source>
        <dbReference type="EMBL" id="QGM47849.1"/>
    </source>
</evidence>
<reference evidence="1 2" key="1">
    <citation type="submission" date="2019-11" db="EMBL/GenBank/DDBJ databases">
        <title>The genome sequence of Methylocystis heyeri.</title>
        <authorList>
            <person name="Oshkin I.Y."/>
            <person name="Miroshnikov K."/>
            <person name="Dedysh S.N."/>
        </authorList>
    </citation>
    <scope>NUCLEOTIDE SEQUENCE [LARGE SCALE GENOMIC DNA]</scope>
    <source>
        <strain evidence="1 2">H2</strain>
    </source>
</reference>
<dbReference type="EMBL" id="CP046052">
    <property type="protein sequence ID" value="QGM47849.1"/>
    <property type="molecule type" value="Genomic_DNA"/>
</dbReference>
<dbReference type="AlphaFoldDB" id="A0A6B8KJX3"/>
<dbReference type="InterPro" id="IPR006439">
    <property type="entry name" value="HAD-SF_hydro_IA"/>
</dbReference>
<dbReference type="Proteomes" id="UP000309061">
    <property type="component" value="Chromosome"/>
</dbReference>
<keyword evidence="1" id="KW-0378">Hydrolase</keyword>
<protein>
    <submittedName>
        <fullName evidence="1">HAD-IA family hydrolase</fullName>
    </submittedName>
</protein>
<keyword evidence="2" id="KW-1185">Reference proteome</keyword>
<dbReference type="PANTHER" id="PTHR43611:SF3">
    <property type="entry name" value="FLAVIN MONONUCLEOTIDE HYDROLASE 1, CHLOROPLATIC"/>
    <property type="match status" value="1"/>
</dbReference>
<dbReference type="PRINTS" id="PR00413">
    <property type="entry name" value="HADHALOGNASE"/>
</dbReference>
<proteinExistence type="predicted"/>
<dbReference type="NCBIfam" id="TIGR01509">
    <property type="entry name" value="HAD-SF-IA-v3"/>
    <property type="match status" value="1"/>
</dbReference>
<evidence type="ECO:0000313" key="2">
    <source>
        <dbReference type="Proteomes" id="UP000309061"/>
    </source>
</evidence>
<dbReference type="SUPFAM" id="SSF56784">
    <property type="entry name" value="HAD-like"/>
    <property type="match status" value="1"/>
</dbReference>
<gene>
    <name evidence="1" type="ORF">H2LOC_020415</name>
</gene>
<dbReference type="InterPro" id="IPR023214">
    <property type="entry name" value="HAD_sf"/>
</dbReference>
<dbReference type="RefSeq" id="WP_136494497.1">
    <property type="nucleotide sequence ID" value="NZ_CP046052.1"/>
</dbReference>
<dbReference type="InterPro" id="IPR023198">
    <property type="entry name" value="PGP-like_dom2"/>
</dbReference>
<dbReference type="InterPro" id="IPR036412">
    <property type="entry name" value="HAD-like_sf"/>
</dbReference>
<dbReference type="SFLD" id="SFLDS00003">
    <property type="entry name" value="Haloacid_Dehalogenase"/>
    <property type="match status" value="1"/>
</dbReference>
<organism evidence="1 2">
    <name type="scientific">Methylocystis heyeri</name>
    <dbReference type="NCBI Taxonomy" id="391905"/>
    <lineage>
        <taxon>Bacteria</taxon>
        <taxon>Pseudomonadati</taxon>
        <taxon>Pseudomonadota</taxon>
        <taxon>Alphaproteobacteria</taxon>
        <taxon>Hyphomicrobiales</taxon>
        <taxon>Methylocystaceae</taxon>
        <taxon>Methylocystis</taxon>
    </lineage>
</organism>
<dbReference type="GO" id="GO:0016787">
    <property type="term" value="F:hydrolase activity"/>
    <property type="evidence" value="ECO:0007669"/>
    <property type="project" value="UniProtKB-KW"/>
</dbReference>
<dbReference type="PANTHER" id="PTHR43611">
    <property type="entry name" value="ALPHA-D-GLUCOSE 1-PHOSPHATE PHOSPHATASE"/>
    <property type="match status" value="1"/>
</dbReference>
<dbReference type="Gene3D" id="1.10.150.240">
    <property type="entry name" value="Putative phosphatase, domain 2"/>
    <property type="match status" value="1"/>
</dbReference>
<dbReference type="OrthoDB" id="9807742at2"/>
<sequence length="213" mass="24167">MSGKNTTKIIFDLGNVLLDWSPRYLYSKIFHDEAQLDWFLANVCADDWIRELDRGMPFAEGVAERSRLFPQFAGQIEAFDTRWQETLKGAIEGSVRLLEELHDAGAPIYALTNFSAEKYRETRPRYGFFSRFTGLVVSGEEGLIKPDPAIYRLLLQRFGLRAEECLFIDDRPANVVAAQELGIASVRFEDPLQLEAALRSYGFLQSSRASSIS</sequence>
<dbReference type="KEGG" id="mhey:H2LOC_020415"/>